<gene>
    <name evidence="3" type="ORF">WCN91_05395</name>
</gene>
<evidence type="ECO:0000313" key="4">
    <source>
        <dbReference type="Proteomes" id="UP001447008"/>
    </source>
</evidence>
<accession>A0ABU9MX27</accession>
<comment type="caution">
    <text evidence="3">The sequence shown here is derived from an EMBL/GenBank/DDBJ whole genome shotgun (WGS) entry which is preliminary data.</text>
</comment>
<reference evidence="3 4" key="1">
    <citation type="submission" date="2024-03" db="EMBL/GenBank/DDBJ databases">
        <title>Pseudoalteromonas qingdaonensis sp. nov., isolated from the intestines of marine benthic organisms.</title>
        <authorList>
            <person name="Lin X."/>
            <person name="Fang S."/>
            <person name="Hu X."/>
        </authorList>
    </citation>
    <scope>NUCLEOTIDE SEQUENCE [LARGE SCALE GENOMIC DNA]</scope>
    <source>
        <strain evidence="3 4">YIC-827</strain>
    </source>
</reference>
<dbReference type="PANTHER" id="PTHR13847:SF289">
    <property type="entry name" value="GLYCINE OXIDASE"/>
    <property type="match status" value="1"/>
</dbReference>
<protein>
    <submittedName>
        <fullName evidence="3">FAD-dependent oxidoreductase</fullName>
        <ecNumber evidence="3">1.-.-.-</ecNumber>
    </submittedName>
</protein>
<dbReference type="RefSeq" id="WP_342677024.1">
    <property type="nucleotide sequence ID" value="NZ_JBCGCU010000004.1"/>
</dbReference>
<dbReference type="InterPro" id="IPR006076">
    <property type="entry name" value="FAD-dep_OxRdtase"/>
</dbReference>
<dbReference type="SUPFAM" id="SSF51905">
    <property type="entry name" value="FAD/NAD(P)-binding domain"/>
    <property type="match status" value="1"/>
</dbReference>
<dbReference type="Proteomes" id="UP001447008">
    <property type="component" value="Unassembled WGS sequence"/>
</dbReference>
<evidence type="ECO:0000259" key="2">
    <source>
        <dbReference type="Pfam" id="PF01266"/>
    </source>
</evidence>
<keyword evidence="1 3" id="KW-0560">Oxidoreductase</keyword>
<dbReference type="InterPro" id="IPR036188">
    <property type="entry name" value="FAD/NAD-bd_sf"/>
</dbReference>
<dbReference type="EC" id="1.-.-.-" evidence="3"/>
<evidence type="ECO:0000313" key="3">
    <source>
        <dbReference type="EMBL" id="MEM0514864.1"/>
    </source>
</evidence>
<evidence type="ECO:0000256" key="1">
    <source>
        <dbReference type="ARBA" id="ARBA00023002"/>
    </source>
</evidence>
<dbReference type="SUPFAM" id="SSF54373">
    <property type="entry name" value="FAD-linked reductases, C-terminal domain"/>
    <property type="match status" value="1"/>
</dbReference>
<sequence>MQNHHSDVHTDDLPIAVIGAGVVGLSCALQLQRQGHKVHLYDPEQPGSQCSFGNAGHFATEQVFPLACKSLLPKLPKMLLTPTSALRIRPAYFFSLLPWLWRFCMNMRNRPFKRHTAALKALNKQALDAWQRLLGVDFDTHIQCNGSLLTFEHTPLRTVQALADKYAAQGIAVEVLNKAQVQALEPELNAKITYALYFTQVGHTASPKALSDHLFDTLIQAGAEYLAQRVEAIHHDGEFCRLVTAGQTRAYRKMVVCAGAYSKVLCQRLGYTLPLEAERGYHYQLPAHYKVTRPIACGERQFIITPMQQGLRLAGTVEFAGLNTPADYRRAKHLLKHGKELVPCINEDYNPQACWQGARPSLPDSLPVIGQAPKHPQVYFALGHQHLGLTQAAITSELIAASINEQPTAINLDAFCISRFQ</sequence>
<dbReference type="Gene3D" id="3.50.50.60">
    <property type="entry name" value="FAD/NAD(P)-binding domain"/>
    <property type="match status" value="2"/>
</dbReference>
<dbReference type="EMBL" id="JBCGCU010000004">
    <property type="protein sequence ID" value="MEM0514864.1"/>
    <property type="molecule type" value="Genomic_DNA"/>
</dbReference>
<feature type="domain" description="FAD dependent oxidoreductase" evidence="2">
    <location>
        <begin position="15"/>
        <end position="401"/>
    </location>
</feature>
<proteinExistence type="predicted"/>
<dbReference type="Gene3D" id="3.30.9.10">
    <property type="entry name" value="D-Amino Acid Oxidase, subunit A, domain 2"/>
    <property type="match status" value="1"/>
</dbReference>
<dbReference type="GO" id="GO:0016491">
    <property type="term" value="F:oxidoreductase activity"/>
    <property type="evidence" value="ECO:0007669"/>
    <property type="project" value="UniProtKB-KW"/>
</dbReference>
<keyword evidence="4" id="KW-1185">Reference proteome</keyword>
<name>A0ABU9MX27_9GAMM</name>
<dbReference type="PANTHER" id="PTHR13847">
    <property type="entry name" value="SARCOSINE DEHYDROGENASE-RELATED"/>
    <property type="match status" value="1"/>
</dbReference>
<dbReference type="Pfam" id="PF01266">
    <property type="entry name" value="DAO"/>
    <property type="match status" value="1"/>
</dbReference>
<organism evidence="3 4">
    <name type="scientific">Pseudoalteromonas qingdaonensis</name>
    <dbReference type="NCBI Taxonomy" id="3131913"/>
    <lineage>
        <taxon>Bacteria</taxon>
        <taxon>Pseudomonadati</taxon>
        <taxon>Pseudomonadota</taxon>
        <taxon>Gammaproteobacteria</taxon>
        <taxon>Alteromonadales</taxon>
        <taxon>Pseudoalteromonadaceae</taxon>
        <taxon>Pseudoalteromonas</taxon>
    </lineage>
</organism>